<dbReference type="PANTHER" id="PTHR46430">
    <property type="entry name" value="PROTEIN SKT5-RELATED"/>
    <property type="match status" value="1"/>
</dbReference>
<dbReference type="InterPro" id="IPR011990">
    <property type="entry name" value="TPR-like_helical_dom_sf"/>
</dbReference>
<sequence length="724" mass="81357">MTVGYMPQTYYVQQQHQQQPQQQQRRGKPLPQIPVSIEPMLPRSISPYYGSMAGFPPPQPHHHHPHHPLPPAAMASNGPSPCSSLILPPPSSIPSKRHSYSELSMIHLGEPQPQQQQHGMERARRYSMGVSESNKIEEEEIPGLESSSTRTMMMQKPFDPSYEPMTTTTSINNNNHQNKIFQIPNTPDDDLVVSTTSATRSNSCLSPSTTSPATPTCQTGTIPSKIPSPWGSRVSLALRDNNEDDGEALPSPITPLTTEPQPIVMEEQPIDQVPLPTSLSMEQKRSLPPVPIGISKNNNNHDINKNEPPPTAIHVAVADLIQQQQKQQPLEHQLEQLENAEKKKAQERKDTSTPRFTCIVASYSLTHQKDAIKTYRRMAIKTKNKQVQLAYAKYLLDVARLYEENASTRQRLLKEGKYWISRLAKKNIWEAVFLHGQHYLEARQPSKATRCFEKAAQHGYSDAYFALAEQAEEQKDWTKALACYRSAADGHPAANYKMAMVLLRQNMNPIQVLEKAAKGVKTIESGKAALVLSNIYSHILKTREHVEKDEAKAFRYLKQAFQFDITEAVYRMGEVYTYGLLGQSKDAWQGYQCFMKSAEEGYDVAMLELAKVYAKGIQGYLSSQPDVAFRWCQRAAERGLKEAEFTLGTYYEIGVGITIDYPRALEYFGKAASKGHVEAAGKLNRPVVKPSIPSSSNKKLPSTSITTKTVQRYQPHQVERCCIM</sequence>
<proteinExistence type="predicted"/>
<protein>
    <submittedName>
        <fullName evidence="4">Uncharacterized protein</fullName>
    </submittedName>
</protein>
<dbReference type="InterPro" id="IPR051726">
    <property type="entry name" value="Chitin_Synth_Reg"/>
</dbReference>
<evidence type="ECO:0000256" key="2">
    <source>
        <dbReference type="SAM" id="Coils"/>
    </source>
</evidence>
<keyword evidence="5" id="KW-1185">Reference proteome</keyword>
<dbReference type="InterPro" id="IPR006597">
    <property type="entry name" value="Sel1-like"/>
</dbReference>
<evidence type="ECO:0000256" key="1">
    <source>
        <dbReference type="ARBA" id="ARBA00022737"/>
    </source>
</evidence>
<keyword evidence="1" id="KW-0677">Repeat</keyword>
<feature type="compositionally biased region" description="Low complexity" evidence="3">
    <location>
        <begin position="13"/>
        <end position="24"/>
    </location>
</feature>
<evidence type="ECO:0000313" key="5">
    <source>
        <dbReference type="Proteomes" id="UP001209540"/>
    </source>
</evidence>
<organism evidence="4 5">
    <name type="scientific">Phascolomyces articulosus</name>
    <dbReference type="NCBI Taxonomy" id="60185"/>
    <lineage>
        <taxon>Eukaryota</taxon>
        <taxon>Fungi</taxon>
        <taxon>Fungi incertae sedis</taxon>
        <taxon>Mucoromycota</taxon>
        <taxon>Mucoromycotina</taxon>
        <taxon>Mucoromycetes</taxon>
        <taxon>Mucorales</taxon>
        <taxon>Lichtheimiaceae</taxon>
        <taxon>Phascolomyces</taxon>
    </lineage>
</organism>
<dbReference type="Proteomes" id="UP001209540">
    <property type="component" value="Unassembled WGS sequence"/>
</dbReference>
<evidence type="ECO:0000313" key="4">
    <source>
        <dbReference type="EMBL" id="KAI9274673.1"/>
    </source>
</evidence>
<dbReference type="SMART" id="SM00671">
    <property type="entry name" value="SEL1"/>
    <property type="match status" value="6"/>
</dbReference>
<feature type="compositionally biased region" description="Polar residues" evidence="3">
    <location>
        <begin position="692"/>
        <end position="708"/>
    </location>
</feature>
<feature type="region of interest" description="Disordered" evidence="3">
    <location>
        <begin position="200"/>
        <end position="231"/>
    </location>
</feature>
<feature type="coiled-coil region" evidence="2">
    <location>
        <begin position="320"/>
        <end position="350"/>
    </location>
</feature>
<feature type="region of interest" description="Disordered" evidence="3">
    <location>
        <begin position="1"/>
        <end position="35"/>
    </location>
</feature>
<comment type="caution">
    <text evidence="4">The sequence shown here is derived from an EMBL/GenBank/DDBJ whole genome shotgun (WGS) entry which is preliminary data.</text>
</comment>
<accession>A0AAD5PK21</accession>
<dbReference type="PANTHER" id="PTHR46430:SF2">
    <property type="entry name" value="CHITIN SYNTHASE REGULATORY FACTOR 4"/>
    <property type="match status" value="1"/>
</dbReference>
<dbReference type="AlphaFoldDB" id="A0AAD5PK21"/>
<feature type="compositionally biased region" description="Low complexity" evidence="3">
    <location>
        <begin position="206"/>
        <end position="221"/>
    </location>
</feature>
<dbReference type="Pfam" id="PF08238">
    <property type="entry name" value="Sel1"/>
    <property type="match status" value="5"/>
</dbReference>
<dbReference type="SUPFAM" id="SSF81901">
    <property type="entry name" value="HCP-like"/>
    <property type="match status" value="2"/>
</dbReference>
<dbReference type="EMBL" id="JAIXMP010000004">
    <property type="protein sequence ID" value="KAI9274673.1"/>
    <property type="molecule type" value="Genomic_DNA"/>
</dbReference>
<name>A0AAD5PK21_9FUNG</name>
<feature type="region of interest" description="Disordered" evidence="3">
    <location>
        <begin position="688"/>
        <end position="708"/>
    </location>
</feature>
<reference evidence="4" key="1">
    <citation type="journal article" date="2022" name="IScience">
        <title>Evolution of zygomycete secretomes and the origins of terrestrial fungal ecologies.</title>
        <authorList>
            <person name="Chang Y."/>
            <person name="Wang Y."/>
            <person name="Mondo S."/>
            <person name="Ahrendt S."/>
            <person name="Andreopoulos W."/>
            <person name="Barry K."/>
            <person name="Beard J."/>
            <person name="Benny G.L."/>
            <person name="Blankenship S."/>
            <person name="Bonito G."/>
            <person name="Cuomo C."/>
            <person name="Desiro A."/>
            <person name="Gervers K.A."/>
            <person name="Hundley H."/>
            <person name="Kuo A."/>
            <person name="LaButti K."/>
            <person name="Lang B.F."/>
            <person name="Lipzen A."/>
            <person name="O'Donnell K."/>
            <person name="Pangilinan J."/>
            <person name="Reynolds N."/>
            <person name="Sandor L."/>
            <person name="Smith M.E."/>
            <person name="Tsang A."/>
            <person name="Grigoriev I.V."/>
            <person name="Stajich J.E."/>
            <person name="Spatafora J.W."/>
        </authorList>
    </citation>
    <scope>NUCLEOTIDE SEQUENCE</scope>
    <source>
        <strain evidence="4">RSA 2281</strain>
    </source>
</reference>
<dbReference type="Gene3D" id="1.25.40.10">
    <property type="entry name" value="Tetratricopeptide repeat domain"/>
    <property type="match status" value="2"/>
</dbReference>
<reference evidence="4" key="2">
    <citation type="submission" date="2023-02" db="EMBL/GenBank/DDBJ databases">
        <authorList>
            <consortium name="DOE Joint Genome Institute"/>
            <person name="Mondo S.J."/>
            <person name="Chang Y."/>
            <person name="Wang Y."/>
            <person name="Ahrendt S."/>
            <person name="Andreopoulos W."/>
            <person name="Barry K."/>
            <person name="Beard J."/>
            <person name="Benny G.L."/>
            <person name="Blankenship S."/>
            <person name="Bonito G."/>
            <person name="Cuomo C."/>
            <person name="Desiro A."/>
            <person name="Gervers K.A."/>
            <person name="Hundley H."/>
            <person name="Kuo A."/>
            <person name="LaButti K."/>
            <person name="Lang B.F."/>
            <person name="Lipzen A."/>
            <person name="O'Donnell K."/>
            <person name="Pangilinan J."/>
            <person name="Reynolds N."/>
            <person name="Sandor L."/>
            <person name="Smith M.W."/>
            <person name="Tsang A."/>
            <person name="Grigoriev I.V."/>
            <person name="Stajich J.E."/>
            <person name="Spatafora J.W."/>
        </authorList>
    </citation>
    <scope>NUCLEOTIDE SEQUENCE</scope>
    <source>
        <strain evidence="4">RSA 2281</strain>
    </source>
</reference>
<evidence type="ECO:0000256" key="3">
    <source>
        <dbReference type="SAM" id="MobiDB-lite"/>
    </source>
</evidence>
<gene>
    <name evidence="4" type="ORF">BDA99DRAFT_498207</name>
</gene>
<keyword evidence="2" id="KW-0175">Coiled coil</keyword>
<feature type="region of interest" description="Disordered" evidence="3">
    <location>
        <begin position="51"/>
        <end position="97"/>
    </location>
</feature>